<dbReference type="CDD" id="cd02440">
    <property type="entry name" value="AdoMet_MTases"/>
    <property type="match status" value="1"/>
</dbReference>
<gene>
    <name evidence="3" type="ORF">K7432_008063</name>
</gene>
<evidence type="ECO:0000256" key="2">
    <source>
        <dbReference type="SAM" id="Phobius"/>
    </source>
</evidence>
<proteinExistence type="predicted"/>
<dbReference type="Gene3D" id="3.40.50.150">
    <property type="entry name" value="Vaccinia Virus protein VP39"/>
    <property type="match status" value="1"/>
</dbReference>
<dbReference type="Proteomes" id="UP001479436">
    <property type="component" value="Unassembled WGS sequence"/>
</dbReference>
<dbReference type="PANTHER" id="PTHR43317:SF1">
    <property type="entry name" value="THERMOSPERMINE SYNTHASE ACAULIS5"/>
    <property type="match status" value="1"/>
</dbReference>
<accession>A0ABR2WSC5</accession>
<evidence type="ECO:0000313" key="4">
    <source>
        <dbReference type="Proteomes" id="UP001479436"/>
    </source>
</evidence>
<dbReference type="Pfam" id="PF01564">
    <property type="entry name" value="Spermine_synth"/>
    <property type="match status" value="1"/>
</dbReference>
<sequence>MTANKSAVMPGKATTNVNAFEKRHSIITIVAVILVSSILLSKTTLFAARLNEPLYGNVFSTYNLTLVSSTFFVIGCITSALFSHVTNIWSMFDVLSLMYAFGPLLVLYEQLFFIDYSPFLAPHVIQASFAYPVYFLLGFENTRLALAWAKQNGVGIQWWKIQIYAGLLSGLTFWCGKDEPFYSSTIYNVFSLAALAAFTSLLFKAKAFMRYPKKIQPSYSTLTIQLLVLFAMLYSLSSVPQFQEGLVESVHNSPERNQTILARIESNTGWLSVFEEEERNIRLMRSGHSVIGGVFRETNESVFGSFYFMEAVHLCKYRPTGPKRALQIGLGVGVSAWSLIKNGVAVDVVEIDPQVYGYAREFFDLPEPNQVFLQDGREYINHGEPAMYDYILHDVFTGGSVPPTLFSHEALLQMKRVLKTDGILALNFLGSDLHPYNLTMAHVTHTLKSVFPYVRCYAEGTKNEKGVQNFVYFASTKSIAFRTPREEEIHDSYLREDMLRRMHEMEVKLTYDPKEVTVLTDQNNLLVENQLDSALEHWKAMRTLFPNEFWWNY</sequence>
<feature type="transmembrane region" description="Helical" evidence="2">
    <location>
        <begin position="217"/>
        <end position="236"/>
    </location>
</feature>
<protein>
    <recommendedName>
        <fullName evidence="5">S-adenosyl-L-methionine-dependent methyltransferase</fullName>
    </recommendedName>
</protein>
<feature type="transmembrane region" description="Helical" evidence="2">
    <location>
        <begin position="26"/>
        <end position="48"/>
    </location>
</feature>
<keyword evidence="2" id="KW-0472">Membrane</keyword>
<dbReference type="PANTHER" id="PTHR43317">
    <property type="entry name" value="THERMOSPERMINE SYNTHASE ACAULIS5"/>
    <property type="match status" value="1"/>
</dbReference>
<comment type="caution">
    <text evidence="3">The sequence shown here is derived from an EMBL/GenBank/DDBJ whole genome shotgun (WGS) entry which is preliminary data.</text>
</comment>
<evidence type="ECO:0000313" key="3">
    <source>
        <dbReference type="EMBL" id="KAK9764423.1"/>
    </source>
</evidence>
<dbReference type="SUPFAM" id="SSF53335">
    <property type="entry name" value="S-adenosyl-L-methionine-dependent methyltransferases"/>
    <property type="match status" value="1"/>
</dbReference>
<name>A0ABR2WSC5_9FUNG</name>
<reference evidence="3 4" key="1">
    <citation type="submission" date="2023-04" db="EMBL/GenBank/DDBJ databases">
        <title>Genome of Basidiobolus ranarum AG-B5.</title>
        <authorList>
            <person name="Stajich J.E."/>
            <person name="Carter-House D."/>
            <person name="Gryganskyi A."/>
        </authorList>
    </citation>
    <scope>NUCLEOTIDE SEQUENCE [LARGE SCALE GENOMIC DNA]</scope>
    <source>
        <strain evidence="3 4">AG-B5</strain>
    </source>
</reference>
<feature type="transmembrane region" description="Helical" evidence="2">
    <location>
        <begin position="60"/>
        <end position="82"/>
    </location>
</feature>
<dbReference type="NCBIfam" id="NF037959">
    <property type="entry name" value="MFS_SpdSyn"/>
    <property type="match status" value="1"/>
</dbReference>
<keyword evidence="1" id="KW-0620">Polyamine biosynthesis</keyword>
<feature type="transmembrane region" description="Helical" evidence="2">
    <location>
        <begin position="119"/>
        <end position="137"/>
    </location>
</feature>
<evidence type="ECO:0000256" key="1">
    <source>
        <dbReference type="ARBA" id="ARBA00023115"/>
    </source>
</evidence>
<feature type="transmembrane region" description="Helical" evidence="2">
    <location>
        <begin position="158"/>
        <end position="174"/>
    </location>
</feature>
<keyword evidence="2" id="KW-1133">Transmembrane helix</keyword>
<evidence type="ECO:0008006" key="5">
    <source>
        <dbReference type="Google" id="ProtNLM"/>
    </source>
</evidence>
<keyword evidence="4" id="KW-1185">Reference proteome</keyword>
<dbReference type="InterPro" id="IPR029063">
    <property type="entry name" value="SAM-dependent_MTases_sf"/>
</dbReference>
<organism evidence="3 4">
    <name type="scientific">Basidiobolus ranarum</name>
    <dbReference type="NCBI Taxonomy" id="34480"/>
    <lineage>
        <taxon>Eukaryota</taxon>
        <taxon>Fungi</taxon>
        <taxon>Fungi incertae sedis</taxon>
        <taxon>Zoopagomycota</taxon>
        <taxon>Entomophthoromycotina</taxon>
        <taxon>Basidiobolomycetes</taxon>
        <taxon>Basidiobolales</taxon>
        <taxon>Basidiobolaceae</taxon>
        <taxon>Basidiobolus</taxon>
    </lineage>
</organism>
<feature type="transmembrane region" description="Helical" evidence="2">
    <location>
        <begin position="94"/>
        <end position="113"/>
    </location>
</feature>
<feature type="transmembrane region" description="Helical" evidence="2">
    <location>
        <begin position="186"/>
        <end position="205"/>
    </location>
</feature>
<dbReference type="EMBL" id="JASJQH010000430">
    <property type="protein sequence ID" value="KAK9764423.1"/>
    <property type="molecule type" value="Genomic_DNA"/>
</dbReference>
<keyword evidence="2" id="KW-0812">Transmembrane</keyword>